<accession>A0A511AZB0</accession>
<dbReference type="InterPro" id="IPR002052">
    <property type="entry name" value="DNA_methylase_N6_adenine_CS"/>
</dbReference>
<dbReference type="PANTHER" id="PTHR33841">
    <property type="entry name" value="DNA METHYLTRANSFERASE YEEA-RELATED"/>
    <property type="match status" value="1"/>
</dbReference>
<evidence type="ECO:0000256" key="6">
    <source>
        <dbReference type="ARBA" id="ARBA00047942"/>
    </source>
</evidence>
<feature type="domain" description="Type II methyltransferase M.TaqI-like" evidence="7">
    <location>
        <begin position="101"/>
        <end position="201"/>
    </location>
</feature>
<proteinExistence type="inferred from homology"/>
<evidence type="ECO:0000313" key="10">
    <source>
        <dbReference type="Proteomes" id="UP000321230"/>
    </source>
</evidence>
<comment type="caution">
    <text evidence="9">The sequence shown here is derived from an EMBL/GenBank/DDBJ whole genome shotgun (WGS) entry which is preliminary data.</text>
</comment>
<dbReference type="GO" id="GO:0004519">
    <property type="term" value="F:endonuclease activity"/>
    <property type="evidence" value="ECO:0007669"/>
    <property type="project" value="UniProtKB-KW"/>
</dbReference>
<dbReference type="InterPro" id="IPR011639">
    <property type="entry name" value="MethylTrfase_TaqI-like_dom"/>
</dbReference>
<evidence type="ECO:0000259" key="7">
    <source>
        <dbReference type="Pfam" id="PF07669"/>
    </source>
</evidence>
<keyword evidence="9" id="KW-0540">Nuclease</keyword>
<dbReference type="CDD" id="cd02440">
    <property type="entry name" value="AdoMet_MTases"/>
    <property type="match status" value="1"/>
</dbReference>
<evidence type="ECO:0000256" key="4">
    <source>
        <dbReference type="ARBA" id="ARBA00022679"/>
    </source>
</evidence>
<evidence type="ECO:0000256" key="5">
    <source>
        <dbReference type="ARBA" id="ARBA00022691"/>
    </source>
</evidence>
<keyword evidence="5" id="KW-0949">S-adenosyl-L-methionine</keyword>
<dbReference type="PANTHER" id="PTHR33841:SF5">
    <property type="entry name" value="DNA METHYLASE (MODIFICATION METHYLASE) (METHYLTRANSFERASE)-RELATED"/>
    <property type="match status" value="1"/>
</dbReference>
<keyword evidence="9" id="KW-0255">Endonuclease</keyword>
<evidence type="ECO:0000256" key="2">
    <source>
        <dbReference type="ARBA" id="ARBA00011900"/>
    </source>
</evidence>
<name>A0A511AZB0_9PROT</name>
<evidence type="ECO:0000256" key="3">
    <source>
        <dbReference type="ARBA" id="ARBA00022603"/>
    </source>
</evidence>
<dbReference type="AlphaFoldDB" id="A0A511AZB0"/>
<dbReference type="InterPro" id="IPR054520">
    <property type="entry name" value="M_Eco57I_C"/>
</dbReference>
<keyword evidence="9" id="KW-0378">Hydrolase</keyword>
<evidence type="ECO:0000259" key="8">
    <source>
        <dbReference type="Pfam" id="PF22837"/>
    </source>
</evidence>
<dbReference type="GO" id="GO:0032259">
    <property type="term" value="P:methylation"/>
    <property type="evidence" value="ECO:0007669"/>
    <property type="project" value="UniProtKB-KW"/>
</dbReference>
<reference evidence="9 10" key="1">
    <citation type="submission" date="2019-07" db="EMBL/GenBank/DDBJ databases">
        <title>Whole genome shotgun sequence of Gluconobacter wancherniae NBRC 103581.</title>
        <authorList>
            <person name="Hosoyama A."/>
            <person name="Uohara A."/>
            <person name="Ohji S."/>
            <person name="Ichikawa N."/>
        </authorList>
    </citation>
    <scope>NUCLEOTIDE SEQUENCE [LARGE SCALE GENOMIC DNA]</scope>
    <source>
        <strain evidence="9 10">NBRC 103581</strain>
    </source>
</reference>
<dbReference type="OrthoDB" id="9806213at2"/>
<dbReference type="Pfam" id="PF07669">
    <property type="entry name" value="Eco57I"/>
    <property type="match status" value="1"/>
</dbReference>
<dbReference type="SUPFAM" id="SSF53335">
    <property type="entry name" value="S-adenosyl-L-methionine-dependent methyltransferases"/>
    <property type="match status" value="1"/>
</dbReference>
<protein>
    <recommendedName>
        <fullName evidence="2">site-specific DNA-methyltransferase (adenine-specific)</fullName>
        <ecNumber evidence="2">2.1.1.72</ecNumber>
    </recommendedName>
</protein>
<dbReference type="Pfam" id="PF22837">
    <property type="entry name" value="M_Eco57I_C"/>
    <property type="match status" value="1"/>
</dbReference>
<evidence type="ECO:0000256" key="1">
    <source>
        <dbReference type="ARBA" id="ARBA00006594"/>
    </source>
</evidence>
<dbReference type="InterPro" id="IPR050953">
    <property type="entry name" value="N4_N6_ade-DNA_methylase"/>
</dbReference>
<dbReference type="GO" id="GO:0006304">
    <property type="term" value="P:DNA modification"/>
    <property type="evidence" value="ECO:0007669"/>
    <property type="project" value="InterPro"/>
</dbReference>
<dbReference type="PROSITE" id="PS00092">
    <property type="entry name" value="N6_MTASE"/>
    <property type="match status" value="1"/>
</dbReference>
<dbReference type="Gene3D" id="3.40.50.150">
    <property type="entry name" value="Vaccinia Virus protein VP39"/>
    <property type="match status" value="1"/>
</dbReference>
<dbReference type="EC" id="2.1.1.72" evidence="2"/>
<keyword evidence="10" id="KW-1185">Reference proteome</keyword>
<dbReference type="GO" id="GO:0009007">
    <property type="term" value="F:site-specific DNA-methyltransferase (adenine-specific) activity"/>
    <property type="evidence" value="ECO:0007669"/>
    <property type="project" value="UniProtKB-EC"/>
</dbReference>
<keyword evidence="4" id="KW-0808">Transferase</keyword>
<organism evidence="9 10">
    <name type="scientific">Gluconobacter wancherniae NBRC 103581</name>
    <dbReference type="NCBI Taxonomy" id="656744"/>
    <lineage>
        <taxon>Bacteria</taxon>
        <taxon>Pseudomonadati</taxon>
        <taxon>Pseudomonadota</taxon>
        <taxon>Alphaproteobacteria</taxon>
        <taxon>Acetobacterales</taxon>
        <taxon>Acetobacteraceae</taxon>
        <taxon>Gluconobacter</taxon>
    </lineage>
</organism>
<keyword evidence="3" id="KW-0489">Methyltransferase</keyword>
<gene>
    <name evidence="9" type="ORF">GWA01_13190</name>
</gene>
<dbReference type="Proteomes" id="UP000321230">
    <property type="component" value="Unassembled WGS sequence"/>
</dbReference>
<evidence type="ECO:0000313" key="9">
    <source>
        <dbReference type="EMBL" id="GEK93549.1"/>
    </source>
</evidence>
<dbReference type="InterPro" id="IPR029063">
    <property type="entry name" value="SAM-dependent_MTases_sf"/>
</dbReference>
<dbReference type="EMBL" id="BJUZ01000001">
    <property type="protein sequence ID" value="GEK93549.1"/>
    <property type="molecule type" value="Genomic_DNA"/>
</dbReference>
<dbReference type="PRINTS" id="PR00507">
    <property type="entry name" value="N12N6MTFRASE"/>
</dbReference>
<comment type="similarity">
    <text evidence="1">Belongs to the N(4)/N(6)-methyltransferase family.</text>
</comment>
<comment type="catalytic activity">
    <reaction evidence="6">
        <text>a 2'-deoxyadenosine in DNA + S-adenosyl-L-methionine = an N(6)-methyl-2'-deoxyadenosine in DNA + S-adenosyl-L-homocysteine + H(+)</text>
        <dbReference type="Rhea" id="RHEA:15197"/>
        <dbReference type="Rhea" id="RHEA-COMP:12418"/>
        <dbReference type="Rhea" id="RHEA-COMP:12419"/>
        <dbReference type="ChEBI" id="CHEBI:15378"/>
        <dbReference type="ChEBI" id="CHEBI:57856"/>
        <dbReference type="ChEBI" id="CHEBI:59789"/>
        <dbReference type="ChEBI" id="CHEBI:90615"/>
        <dbReference type="ChEBI" id="CHEBI:90616"/>
        <dbReference type="EC" id="2.1.1.72"/>
    </reaction>
</comment>
<dbReference type="GO" id="GO:0003676">
    <property type="term" value="F:nucleic acid binding"/>
    <property type="evidence" value="ECO:0007669"/>
    <property type="project" value="InterPro"/>
</dbReference>
<sequence>MNFVQTIDQRELVRLTGAVYTPTSVAYALTEFVATILPPNAGRALEPSVGDGAFVNALEAALPTLFLTAIDIDEQVIEQLEIRDRPNSCLRDYRTGNFIDFALEEIAQSVSYDLIIGNPPFIRKHNFSEEFKASLEELAEAIDYPKTNFKNSWAAFVIAATTMLNRTGVLAFILPYEIMTVAYGQAALQWLSSKLARIDLFISNEKAFPEIDQDAIIFVGRSSAAEPGQFVQQVRSMTSLLERSETRLDLASTDNLALELSSFLIGGDAFATANELRTKMPVIGDHCTSAPGIVTAANDYFILTEDEAKELDILEHTLPILKKGSLSARQPIFEASQFEELANRGPCRLVYMSVPTEELPEKLRDYVYAGEERGYNKRYKCRNRDPWYRVPLVPKTPAFVFKRSHDYPRLCLNEADVYITDTAYGLRMKDGFTPRGLCFSFYNSMTLLFAETDGRFYGGGVLELSPKEFRGLPIAYHEPSDQEFDDFLAAHRKADGDVSAILDFGDRWLAKKSRLSSRELRNLRAAWQSLRAHRLRHGRDGPPDGQ</sequence>
<feature type="domain" description="Type II methyltransferase M.Eco57I C-terminal" evidence="8">
    <location>
        <begin position="266"/>
        <end position="507"/>
    </location>
</feature>